<dbReference type="SUPFAM" id="SSF82649">
    <property type="entry name" value="SufE/NifU"/>
    <property type="match status" value="1"/>
</dbReference>
<dbReference type="Proteomes" id="UP001501195">
    <property type="component" value="Unassembled WGS sequence"/>
</dbReference>
<dbReference type="EMBL" id="BAABIL010000723">
    <property type="protein sequence ID" value="GAA4661401.1"/>
    <property type="molecule type" value="Genomic_DNA"/>
</dbReference>
<dbReference type="RefSeq" id="WP_345714062.1">
    <property type="nucleotide sequence ID" value="NZ_BAABIL010000723.1"/>
</dbReference>
<dbReference type="InterPro" id="IPR003808">
    <property type="entry name" value="Fe-S_metab-assoc_dom"/>
</dbReference>
<accession>A0ABP8VEV8</accession>
<evidence type="ECO:0000313" key="4">
    <source>
        <dbReference type="Proteomes" id="UP001501195"/>
    </source>
</evidence>
<feature type="domain" description="Fe-S metabolism associated" evidence="2">
    <location>
        <begin position="20"/>
        <end position="145"/>
    </location>
</feature>
<comment type="caution">
    <text evidence="3">The sequence shown here is derived from an EMBL/GenBank/DDBJ whole genome shotgun (WGS) entry which is preliminary data.</text>
</comment>
<dbReference type="Pfam" id="PF02657">
    <property type="entry name" value="SufE"/>
    <property type="match status" value="1"/>
</dbReference>
<reference evidence="4" key="1">
    <citation type="journal article" date="2019" name="Int. J. Syst. Evol. Microbiol.">
        <title>The Global Catalogue of Microorganisms (GCM) 10K type strain sequencing project: providing services to taxonomists for standard genome sequencing and annotation.</title>
        <authorList>
            <consortium name="The Broad Institute Genomics Platform"/>
            <consortium name="The Broad Institute Genome Sequencing Center for Infectious Disease"/>
            <person name="Wu L."/>
            <person name="Ma J."/>
        </authorList>
    </citation>
    <scope>NUCLEOTIDE SEQUENCE [LARGE SCALE GENOMIC DNA]</scope>
    <source>
        <strain evidence="4">JCM 18126</strain>
    </source>
</reference>
<dbReference type="PANTHER" id="PTHR43597">
    <property type="entry name" value="SULFUR ACCEPTOR PROTEIN CSDE"/>
    <property type="match status" value="1"/>
</dbReference>
<evidence type="ECO:0000259" key="2">
    <source>
        <dbReference type="Pfam" id="PF02657"/>
    </source>
</evidence>
<dbReference type="PANTHER" id="PTHR43597:SF5">
    <property type="entry name" value="SUFE-LIKE PROTEIN 2, CHLOROPLASTIC"/>
    <property type="match status" value="1"/>
</dbReference>
<name>A0ABP8VEV8_9ACTN</name>
<comment type="similarity">
    <text evidence="1">Belongs to the SufE family.</text>
</comment>
<sequence length="159" mass="17149">MVNLTGPDTDGLPPKLAEIVEEFHAVSERDRLKLLLEYSDGLPALPPHLEGHPELMEQVEECQSPVFVAVELDGDDRAHLHFSAPAEAPTTRGFAGVLREGLQGMSSSEVLDVPDDFCARLGLVQAISPLRLRGMTGMLGRVKRQVRASNAATAASQGR</sequence>
<evidence type="ECO:0000313" key="3">
    <source>
        <dbReference type="EMBL" id="GAA4661401.1"/>
    </source>
</evidence>
<proteinExistence type="inferred from homology"/>
<organism evidence="3 4">
    <name type="scientific">Kineococcus glutinatus</name>
    <dbReference type="NCBI Taxonomy" id="1070872"/>
    <lineage>
        <taxon>Bacteria</taxon>
        <taxon>Bacillati</taxon>
        <taxon>Actinomycetota</taxon>
        <taxon>Actinomycetes</taxon>
        <taxon>Kineosporiales</taxon>
        <taxon>Kineosporiaceae</taxon>
        <taxon>Kineococcus</taxon>
    </lineage>
</organism>
<evidence type="ECO:0000256" key="1">
    <source>
        <dbReference type="ARBA" id="ARBA00010282"/>
    </source>
</evidence>
<keyword evidence="4" id="KW-1185">Reference proteome</keyword>
<protein>
    <submittedName>
        <fullName evidence="3">SufE family protein</fullName>
    </submittedName>
</protein>
<gene>
    <name evidence="3" type="ORF">GCM10023225_34270</name>
</gene>
<dbReference type="Gene3D" id="3.90.1010.10">
    <property type="match status" value="1"/>
</dbReference>